<keyword evidence="1" id="KW-0812">Transmembrane</keyword>
<proteinExistence type="predicted"/>
<feature type="transmembrane region" description="Helical" evidence="1">
    <location>
        <begin position="6"/>
        <end position="27"/>
    </location>
</feature>
<keyword evidence="1" id="KW-0472">Membrane</keyword>
<dbReference type="EMBL" id="MHMV01000059">
    <property type="protein sequence ID" value="OGZ32974.1"/>
    <property type="molecule type" value="Genomic_DNA"/>
</dbReference>
<dbReference type="AlphaFoldDB" id="A0A1G2F4H7"/>
<keyword evidence="1" id="KW-1133">Transmembrane helix</keyword>
<gene>
    <name evidence="2" type="ORF">A2174_03625</name>
</gene>
<feature type="transmembrane region" description="Helical" evidence="1">
    <location>
        <begin position="39"/>
        <end position="60"/>
    </location>
</feature>
<accession>A0A1G2F4H7</accession>
<organism evidence="2 3">
    <name type="scientific">Candidatus Portnoybacteria bacterium RBG_13_41_18</name>
    <dbReference type="NCBI Taxonomy" id="1801991"/>
    <lineage>
        <taxon>Bacteria</taxon>
        <taxon>Candidatus Portnoyibacteriota</taxon>
    </lineage>
</organism>
<evidence type="ECO:0000256" key="1">
    <source>
        <dbReference type="SAM" id="Phobius"/>
    </source>
</evidence>
<evidence type="ECO:0000313" key="2">
    <source>
        <dbReference type="EMBL" id="OGZ32974.1"/>
    </source>
</evidence>
<evidence type="ECO:0000313" key="3">
    <source>
        <dbReference type="Proteomes" id="UP000177725"/>
    </source>
</evidence>
<reference evidence="2 3" key="1">
    <citation type="journal article" date="2016" name="Nat. Commun.">
        <title>Thousands of microbial genomes shed light on interconnected biogeochemical processes in an aquifer system.</title>
        <authorList>
            <person name="Anantharaman K."/>
            <person name="Brown C.T."/>
            <person name="Hug L.A."/>
            <person name="Sharon I."/>
            <person name="Castelle C.J."/>
            <person name="Probst A.J."/>
            <person name="Thomas B.C."/>
            <person name="Singh A."/>
            <person name="Wilkins M.J."/>
            <person name="Karaoz U."/>
            <person name="Brodie E.L."/>
            <person name="Williams K.H."/>
            <person name="Hubbard S.S."/>
            <person name="Banfield J.F."/>
        </authorList>
    </citation>
    <scope>NUCLEOTIDE SEQUENCE [LARGE SCALE GENOMIC DNA]</scope>
</reference>
<sequence length="67" mass="7865">MFIAALIIFNFLITIYVVFALAILFHLKKYRWEDDLNIQSAFVFIAGSLFFIILAVYSFITIPWDLI</sequence>
<name>A0A1G2F4H7_9BACT</name>
<dbReference type="Proteomes" id="UP000177725">
    <property type="component" value="Unassembled WGS sequence"/>
</dbReference>
<comment type="caution">
    <text evidence="2">The sequence shown here is derived from an EMBL/GenBank/DDBJ whole genome shotgun (WGS) entry which is preliminary data.</text>
</comment>
<protein>
    <submittedName>
        <fullName evidence="2">Uncharacterized protein</fullName>
    </submittedName>
</protein>